<protein>
    <submittedName>
        <fullName evidence="1">Uncharacterized protein</fullName>
    </submittedName>
</protein>
<name>A0A8J2TN43_9FLAO</name>
<sequence length="245" mass="28901">MYNNLKIGIGLQVCRPHKLRNIIYHLSLIEDIINFNIEIVVDRNSNEIDEILKCTTIARTITGGIGNWTSKNLLIKKLLNRDSDIIILLEDDIEILKEGLFDYIVFSYMSSKNFIGYFKTNNEKQKMKFEKSFIENRIINNLNFNLLQDLNTSALLVLDRRIINRIGFFCNSFYEVGFHDYRERLYGAKLIEYFLVPSKIYEYMKVDDSIPSTISKKNSAIYWKQKFTTAVNWYRPYSDKPKLVL</sequence>
<keyword evidence="2" id="KW-1185">Reference proteome</keyword>
<accession>A0A8J2TN43</accession>
<evidence type="ECO:0000313" key="1">
    <source>
        <dbReference type="EMBL" id="GFZ79777.1"/>
    </source>
</evidence>
<proteinExistence type="predicted"/>
<organism evidence="1 2">
    <name type="scientific">Aquaticitalea lipolytica</name>
    <dbReference type="NCBI Taxonomy" id="1247562"/>
    <lineage>
        <taxon>Bacteria</taxon>
        <taxon>Pseudomonadati</taxon>
        <taxon>Bacteroidota</taxon>
        <taxon>Flavobacteriia</taxon>
        <taxon>Flavobacteriales</taxon>
        <taxon>Flavobacteriaceae</taxon>
        <taxon>Aquaticitalea</taxon>
    </lineage>
</organism>
<gene>
    <name evidence="1" type="ORF">GCM10011531_07130</name>
</gene>
<dbReference type="Proteomes" id="UP000598120">
    <property type="component" value="Unassembled WGS sequence"/>
</dbReference>
<reference evidence="1 2" key="1">
    <citation type="journal article" date="2014" name="Int. J. Syst. Evol. Microbiol.">
        <title>Complete genome sequence of Corynebacterium casei LMG S-19264T (=DSM 44701T), isolated from a smear-ripened cheese.</title>
        <authorList>
            <consortium name="US DOE Joint Genome Institute (JGI-PGF)"/>
            <person name="Walter F."/>
            <person name="Albersmeier A."/>
            <person name="Kalinowski J."/>
            <person name="Ruckert C."/>
        </authorList>
    </citation>
    <scope>NUCLEOTIDE SEQUENCE [LARGE SCALE GENOMIC DNA]</scope>
    <source>
        <strain evidence="1 2">CGMCC 1.15295</strain>
    </source>
</reference>
<dbReference type="RefSeq" id="WP_188604960.1">
    <property type="nucleotide sequence ID" value="NZ_BMIC01000001.1"/>
</dbReference>
<evidence type="ECO:0000313" key="2">
    <source>
        <dbReference type="Proteomes" id="UP000598120"/>
    </source>
</evidence>
<comment type="caution">
    <text evidence="1">The sequence shown here is derived from an EMBL/GenBank/DDBJ whole genome shotgun (WGS) entry which is preliminary data.</text>
</comment>
<dbReference type="AlphaFoldDB" id="A0A8J2TN43"/>
<dbReference type="EMBL" id="BMIC01000001">
    <property type="protein sequence ID" value="GFZ79777.1"/>
    <property type="molecule type" value="Genomic_DNA"/>
</dbReference>